<evidence type="ECO:0000256" key="2">
    <source>
        <dbReference type="ARBA" id="ARBA00022692"/>
    </source>
</evidence>
<keyword evidence="4 5" id="KW-0472">Membrane</keyword>
<feature type="transmembrane region" description="Helical" evidence="5">
    <location>
        <begin position="45"/>
        <end position="67"/>
    </location>
</feature>
<dbReference type="GO" id="GO:0016020">
    <property type="term" value="C:membrane"/>
    <property type="evidence" value="ECO:0007669"/>
    <property type="project" value="UniProtKB-SubCell"/>
</dbReference>
<comment type="subcellular location">
    <subcellularLocation>
        <location evidence="1">Membrane</location>
        <topology evidence="1">Multi-pass membrane protein</topology>
    </subcellularLocation>
</comment>
<keyword evidence="2 5" id="KW-0812">Transmembrane</keyword>
<dbReference type="AlphaFoldDB" id="A0A146K5H1"/>
<dbReference type="Pfam" id="PF03124">
    <property type="entry name" value="EXS"/>
    <property type="match status" value="1"/>
</dbReference>
<dbReference type="EMBL" id="GDID01005730">
    <property type="protein sequence ID" value="JAP90876.1"/>
    <property type="molecule type" value="Transcribed_RNA"/>
</dbReference>
<feature type="non-terminal residue" evidence="7">
    <location>
        <position position="1"/>
    </location>
</feature>
<accession>A0A146K5H1</accession>
<protein>
    <submittedName>
        <fullName evidence="7">EXS family protein</fullName>
    </submittedName>
</protein>
<evidence type="ECO:0000256" key="5">
    <source>
        <dbReference type="SAM" id="Phobius"/>
    </source>
</evidence>
<feature type="domain" description="EXS" evidence="6">
    <location>
        <begin position="9"/>
        <end position="127"/>
    </location>
</feature>
<dbReference type="InterPro" id="IPR004342">
    <property type="entry name" value="EXS_C"/>
</dbReference>
<evidence type="ECO:0000259" key="6">
    <source>
        <dbReference type="Pfam" id="PF03124"/>
    </source>
</evidence>
<feature type="non-terminal residue" evidence="7">
    <location>
        <position position="128"/>
    </location>
</feature>
<reference evidence="7" key="1">
    <citation type="submission" date="2015-07" db="EMBL/GenBank/DDBJ databases">
        <title>Adaptation to a free-living lifestyle via gene acquisitions in the diplomonad Trepomonas sp. PC1.</title>
        <authorList>
            <person name="Xu F."/>
            <person name="Jerlstrom-Hultqvist J."/>
            <person name="Kolisko M."/>
            <person name="Simpson A.G.B."/>
            <person name="Roger A.J."/>
            <person name="Svard S.G."/>
            <person name="Andersson J.O."/>
        </authorList>
    </citation>
    <scope>NUCLEOTIDE SEQUENCE</scope>
    <source>
        <strain evidence="7">PC1</strain>
    </source>
</reference>
<evidence type="ECO:0000256" key="4">
    <source>
        <dbReference type="ARBA" id="ARBA00023136"/>
    </source>
</evidence>
<keyword evidence="3 5" id="KW-1133">Transmembrane helix</keyword>
<evidence type="ECO:0000256" key="3">
    <source>
        <dbReference type="ARBA" id="ARBA00022989"/>
    </source>
</evidence>
<sequence>ADYWIMLTTLLHFTTIYYSLLGIMKGTASGVKQFMIIAYKTITPWAHPVALSNFLVGTLTTSLIRALKDSAKIVSVQQLSNYWISAFAMYPSFIRVVQCYKKFTIKNEWYPHILNASINGMAMIGIWL</sequence>
<feature type="transmembrane region" description="Helical" evidence="5">
    <location>
        <begin position="79"/>
        <end position="97"/>
    </location>
</feature>
<evidence type="ECO:0000313" key="7">
    <source>
        <dbReference type="EMBL" id="JAP90876.1"/>
    </source>
</evidence>
<name>A0A146K5H1_9EUKA</name>
<evidence type="ECO:0000256" key="1">
    <source>
        <dbReference type="ARBA" id="ARBA00004141"/>
    </source>
</evidence>
<gene>
    <name evidence="7" type="ORF">TPC1_17686</name>
</gene>
<proteinExistence type="predicted"/>
<feature type="transmembrane region" description="Helical" evidence="5">
    <location>
        <begin position="6"/>
        <end position="24"/>
    </location>
</feature>
<organism evidence="7">
    <name type="scientific">Trepomonas sp. PC1</name>
    <dbReference type="NCBI Taxonomy" id="1076344"/>
    <lineage>
        <taxon>Eukaryota</taxon>
        <taxon>Metamonada</taxon>
        <taxon>Diplomonadida</taxon>
        <taxon>Hexamitidae</taxon>
        <taxon>Hexamitinae</taxon>
        <taxon>Trepomonas</taxon>
    </lineage>
</organism>